<evidence type="ECO:0000313" key="11">
    <source>
        <dbReference type="EnsemblMetazoa" id="XP_024085970.1"/>
    </source>
</evidence>
<dbReference type="Gene3D" id="3.90.470.20">
    <property type="entry name" value="4'-phosphopantetheinyl transferase domain"/>
    <property type="match status" value="2"/>
</dbReference>
<dbReference type="GO" id="GO:0019878">
    <property type="term" value="P:lysine biosynthetic process via aminoadipic acid"/>
    <property type="evidence" value="ECO:0007669"/>
    <property type="project" value="TreeGrafter"/>
</dbReference>
<evidence type="ECO:0000256" key="8">
    <source>
        <dbReference type="ARBA" id="ARBA00048794"/>
    </source>
</evidence>
<proteinExistence type="inferred from homology"/>
<dbReference type="OrthoDB" id="26719at2759"/>
<feature type="domain" description="4'-phosphopantetheinyl transferase N-terminal" evidence="10">
    <location>
        <begin position="16"/>
        <end position="106"/>
    </location>
</feature>
<feature type="domain" description="4'-phosphopantetheinyl transferase" evidence="9">
    <location>
        <begin position="112"/>
        <end position="227"/>
    </location>
</feature>
<dbReference type="Pfam" id="PF01648">
    <property type="entry name" value="ACPS"/>
    <property type="match status" value="1"/>
</dbReference>
<dbReference type="Proteomes" id="UP000494040">
    <property type="component" value="Unassembled WGS sequence"/>
</dbReference>
<dbReference type="GO" id="GO:0008897">
    <property type="term" value="F:holo-[acyl-carrier-protein] synthase activity"/>
    <property type="evidence" value="ECO:0007669"/>
    <property type="project" value="UniProtKB-EC"/>
</dbReference>
<accession>A0A8I6SS05</accession>
<evidence type="ECO:0000256" key="1">
    <source>
        <dbReference type="ARBA" id="ARBA00006195"/>
    </source>
</evidence>
<dbReference type="KEGG" id="clec:112128252"/>
<dbReference type="InterPro" id="IPR008278">
    <property type="entry name" value="4-PPantetheinyl_Trfase_dom"/>
</dbReference>
<evidence type="ECO:0000256" key="6">
    <source>
        <dbReference type="ARBA" id="ARBA00033443"/>
    </source>
</evidence>
<comment type="catalytic activity">
    <reaction evidence="7">
        <text>apo-[ACP] + CoA = holo-[ACP] + adenosine 3',5'-bisphosphate + H(+)</text>
        <dbReference type="Rhea" id="RHEA:12068"/>
        <dbReference type="Rhea" id="RHEA-COMP:9685"/>
        <dbReference type="Rhea" id="RHEA-COMP:9690"/>
        <dbReference type="ChEBI" id="CHEBI:15378"/>
        <dbReference type="ChEBI" id="CHEBI:29999"/>
        <dbReference type="ChEBI" id="CHEBI:57287"/>
        <dbReference type="ChEBI" id="CHEBI:58343"/>
        <dbReference type="ChEBI" id="CHEBI:64479"/>
        <dbReference type="EC" id="2.7.8.7"/>
    </reaction>
    <physiologicalReaction direction="left-to-right" evidence="7">
        <dbReference type="Rhea" id="RHEA:12069"/>
    </physiologicalReaction>
</comment>
<dbReference type="EnsemblMetazoa" id="XM_024230202.1">
    <property type="protein sequence ID" value="XP_024085970.1"/>
    <property type="gene ID" value="LOC112128252"/>
</dbReference>
<dbReference type="SUPFAM" id="SSF56214">
    <property type="entry name" value="4'-phosphopantetheinyl transferase"/>
    <property type="match status" value="2"/>
</dbReference>
<dbReference type="PANTHER" id="PTHR12215">
    <property type="entry name" value="PHOSPHOPANTETHEINE TRANSFERASE"/>
    <property type="match status" value="1"/>
</dbReference>
<organism evidence="11 12">
    <name type="scientific">Cimex lectularius</name>
    <name type="common">Bed bug</name>
    <name type="synonym">Acanthia lectularia</name>
    <dbReference type="NCBI Taxonomy" id="79782"/>
    <lineage>
        <taxon>Eukaryota</taxon>
        <taxon>Metazoa</taxon>
        <taxon>Ecdysozoa</taxon>
        <taxon>Arthropoda</taxon>
        <taxon>Hexapoda</taxon>
        <taxon>Insecta</taxon>
        <taxon>Pterygota</taxon>
        <taxon>Neoptera</taxon>
        <taxon>Paraneoptera</taxon>
        <taxon>Hemiptera</taxon>
        <taxon>Heteroptera</taxon>
        <taxon>Panheteroptera</taxon>
        <taxon>Cimicomorpha</taxon>
        <taxon>Cimicidae</taxon>
        <taxon>Cimex</taxon>
    </lineage>
</organism>
<dbReference type="InterPro" id="IPR055066">
    <property type="entry name" value="AASDHPPT_N"/>
</dbReference>
<dbReference type="AlphaFoldDB" id="A0A8I6SS05"/>
<evidence type="ECO:0000313" key="12">
    <source>
        <dbReference type="Proteomes" id="UP000494040"/>
    </source>
</evidence>
<dbReference type="PANTHER" id="PTHR12215:SF10">
    <property type="entry name" value="L-AMINOADIPATE-SEMIALDEHYDE DEHYDROGENASE-PHOSPHOPANTETHEINYL TRANSFERASE"/>
    <property type="match status" value="1"/>
</dbReference>
<dbReference type="EC" id="2.7.8.7" evidence="2"/>
<dbReference type="RefSeq" id="XP_024085970.1">
    <property type="nucleotide sequence ID" value="XM_024230202.1"/>
</dbReference>
<keyword evidence="12" id="KW-1185">Reference proteome</keyword>
<dbReference type="Pfam" id="PF22624">
    <property type="entry name" value="AASDHPPT_N"/>
    <property type="match status" value="1"/>
</dbReference>
<evidence type="ECO:0000256" key="7">
    <source>
        <dbReference type="ARBA" id="ARBA00048641"/>
    </source>
</evidence>
<reference evidence="11" key="1">
    <citation type="submission" date="2022-01" db="UniProtKB">
        <authorList>
            <consortium name="EnsemblMetazoa"/>
        </authorList>
    </citation>
    <scope>IDENTIFICATION</scope>
</reference>
<evidence type="ECO:0000259" key="10">
    <source>
        <dbReference type="Pfam" id="PF22624"/>
    </source>
</evidence>
<dbReference type="OMA" id="WVFEESL"/>
<dbReference type="InterPro" id="IPR050559">
    <property type="entry name" value="P-Pant_transferase_sf"/>
</dbReference>
<evidence type="ECO:0000256" key="5">
    <source>
        <dbReference type="ARBA" id="ARBA00030484"/>
    </source>
</evidence>
<evidence type="ECO:0000259" key="9">
    <source>
        <dbReference type="Pfam" id="PF01648"/>
    </source>
</evidence>
<comment type="similarity">
    <text evidence="1">Belongs to the P-Pant transferase superfamily. AcpS family.</text>
</comment>
<evidence type="ECO:0000256" key="3">
    <source>
        <dbReference type="ARBA" id="ARBA00016301"/>
    </source>
</evidence>
<dbReference type="GO" id="GO:0000287">
    <property type="term" value="F:magnesium ion binding"/>
    <property type="evidence" value="ECO:0007669"/>
    <property type="project" value="InterPro"/>
</dbReference>
<dbReference type="GO" id="GO:0005829">
    <property type="term" value="C:cytosol"/>
    <property type="evidence" value="ECO:0007669"/>
    <property type="project" value="TreeGrafter"/>
</dbReference>
<sequence length="276" mass="31717">MGERLLSARWAFDCQAWKPNLSELIVAVSGIQQEEKERIGKFVFQKDAKSSLIGRLLMRKFVSETIGTAWGEIKLLRDENGKPYWDVPGVNFNVSHQGRYTILAGEIGDVKIGTDVMEMKYTGGKDISEFFRLMAKHFTNEEWMVITEPYDEKSQIAMFFRHWCLKESFVKATGTGITVDLGKINFKLNTKLISHESFNEDTEVSVNGKKQDNWTFQEILLPGNYCACVALSPSAKKMLYKDQKFSEIKIDDIINSVENITHPDEKYCIEFLKKRI</sequence>
<name>A0A8I6SS05_CIMLE</name>
<dbReference type="GeneID" id="112128252"/>
<evidence type="ECO:0000256" key="2">
    <source>
        <dbReference type="ARBA" id="ARBA00013172"/>
    </source>
</evidence>
<keyword evidence="4" id="KW-0808">Transferase</keyword>
<comment type="catalytic activity">
    <reaction evidence="8">
        <text>apo-[ACP] + acetyl-CoA = acetyl-[ACP] + adenosine 3',5'-bisphosphate + H(+)</text>
        <dbReference type="Rhea" id="RHEA:46564"/>
        <dbReference type="Rhea" id="RHEA-COMP:9621"/>
        <dbReference type="Rhea" id="RHEA-COMP:9690"/>
        <dbReference type="ChEBI" id="CHEBI:15378"/>
        <dbReference type="ChEBI" id="CHEBI:29999"/>
        <dbReference type="ChEBI" id="CHEBI:57288"/>
        <dbReference type="ChEBI" id="CHEBI:58343"/>
        <dbReference type="ChEBI" id="CHEBI:78446"/>
    </reaction>
    <physiologicalReaction direction="left-to-right" evidence="8">
        <dbReference type="Rhea" id="RHEA:46565"/>
    </physiologicalReaction>
</comment>
<dbReference type="InterPro" id="IPR037143">
    <property type="entry name" value="4-PPantetheinyl_Trfase_dom_sf"/>
</dbReference>
<evidence type="ECO:0000256" key="4">
    <source>
        <dbReference type="ARBA" id="ARBA00022679"/>
    </source>
</evidence>
<protein>
    <recommendedName>
        <fullName evidence="3">L-aminoadipate-semialdehyde dehydrogenase-phosphopantetheinyl transferase</fullName>
        <ecNumber evidence="2">2.7.8.7</ecNumber>
    </recommendedName>
    <alternativeName>
        <fullName evidence="5">4'-phosphopantetheinyl transferase</fullName>
    </alternativeName>
    <alternativeName>
        <fullName evidence="6">Alpha-aminoadipic semialdehyde dehydrogenase-phosphopantetheinyl transferase</fullName>
    </alternativeName>
</protein>
<dbReference type="FunFam" id="3.90.470.20:FF:000003">
    <property type="entry name" value="L-aminoadipate-semialdehyde dehydrogenase-phosphopantetheinyl transferase"/>
    <property type="match status" value="1"/>
</dbReference>